<evidence type="ECO:0000256" key="6">
    <source>
        <dbReference type="ARBA" id="ARBA00022737"/>
    </source>
</evidence>
<dbReference type="Pfam" id="PF13844">
    <property type="entry name" value="Glyco_transf_41"/>
    <property type="match status" value="2"/>
</dbReference>
<organism evidence="11 12">
    <name type="scientific">Lamprobacter modestohalophilus</name>
    <dbReference type="NCBI Taxonomy" id="1064514"/>
    <lineage>
        <taxon>Bacteria</taxon>
        <taxon>Pseudomonadati</taxon>
        <taxon>Pseudomonadota</taxon>
        <taxon>Gammaproteobacteria</taxon>
        <taxon>Chromatiales</taxon>
        <taxon>Chromatiaceae</taxon>
        <taxon>Lamprobacter</taxon>
    </lineage>
</organism>
<dbReference type="Gene3D" id="3.40.50.11380">
    <property type="match status" value="1"/>
</dbReference>
<keyword evidence="12" id="KW-1185">Reference proteome</keyword>
<evidence type="ECO:0000313" key="11">
    <source>
        <dbReference type="EMBL" id="MBK1617713.1"/>
    </source>
</evidence>
<dbReference type="SUPFAM" id="SSF48452">
    <property type="entry name" value="TPR-like"/>
    <property type="match status" value="2"/>
</dbReference>
<dbReference type="AlphaFoldDB" id="A0A9X1B2S6"/>
<evidence type="ECO:0000313" key="12">
    <source>
        <dbReference type="Proteomes" id="UP001138768"/>
    </source>
</evidence>
<dbReference type="Proteomes" id="UP001138768">
    <property type="component" value="Unassembled WGS sequence"/>
</dbReference>
<evidence type="ECO:0000259" key="10">
    <source>
        <dbReference type="Pfam" id="PF13844"/>
    </source>
</evidence>
<dbReference type="Pfam" id="PF00515">
    <property type="entry name" value="TPR_1"/>
    <property type="match status" value="1"/>
</dbReference>
<dbReference type="InterPro" id="IPR029489">
    <property type="entry name" value="OGT/SEC/SPY_C"/>
</dbReference>
<comment type="caution">
    <text evidence="11">The sequence shown here is derived from an EMBL/GenBank/DDBJ whole genome shotgun (WGS) entry which is preliminary data.</text>
</comment>
<sequence>MKRPPSSAAAEPGKGSQRTKTASVERGIQAFQAQRWDEARRIMQRVLQQRPAEPNALHILGLIAARDGRFDLAERRLRRCTEVAPESADAHANLGNALAALDRTQEAEASYRKALALAPAHARAYYNLANCLQSQGRLEDAEHAFRQALELAPESIEARMNLGNLLRQRGRLDEAAALFQALLAARPELHHLWLNLGNIERQRGDLASAEQAYKRLLAQDPTNPRANLAMAVLALDQRDLATAEQYHERAAASAQAPAVELWTVRANLLQLRGQPDQAADAAKRALEAGETRPELRLQLIRLLTAGGGQVDALAILEDMLHQQGNAVPGLLGELVANQQALCDWRHWPERLGALVEQVKAGDCEAIAPFRCLTLPGLSAADHLRFMRAYAQRYQPWADAEPLWQTRPRTPQARPRIGFMSSDFYDHATARLTAAVFEHLDHNAFEYRAYAIGPARADPMRERLSRAFGGLIALHELDDDAAAARISDDGIDILIDLNGYAQQPRTGILARRPAPIQVAWLGFPATMGAPFIDYALVDEVVVPPQDAHYFAESLAYLPICYQPFDPTIAPAAQPTREALGLPEEAFVFCCFNNPSKLSPALFDLWCQLLREVPRAVLWLYAPADELRRNLSHSATERGVDAGRLVFADHCANAEHLARLGQADLFLDTWPYGAHTTARDALAVGVPVLTKRGDSFPSRVAASLLNAVDLSQLVCEGEEDYLQKAIALTREPERLLQLRTHLVKARQGARLFDPVHFAASLEALFQQMLDRQQAGLPPSNIGASTGN</sequence>
<evidence type="ECO:0000256" key="7">
    <source>
        <dbReference type="ARBA" id="ARBA00022803"/>
    </source>
</evidence>
<dbReference type="SUPFAM" id="SSF53756">
    <property type="entry name" value="UDP-Glycosyltransferase/glycogen phosphorylase"/>
    <property type="match status" value="1"/>
</dbReference>
<name>A0A9X1B2S6_9GAMM</name>
<evidence type="ECO:0000256" key="5">
    <source>
        <dbReference type="ARBA" id="ARBA00022679"/>
    </source>
</evidence>
<comment type="pathway">
    <text evidence="1">Protein modification; protein glycosylation.</text>
</comment>
<feature type="repeat" description="TPR" evidence="8">
    <location>
        <begin position="122"/>
        <end position="155"/>
    </location>
</feature>
<feature type="region of interest" description="Disordered" evidence="9">
    <location>
        <begin position="1"/>
        <end position="24"/>
    </location>
</feature>
<protein>
    <recommendedName>
        <fullName evidence="3">protein O-GlcNAc transferase</fullName>
        <ecNumber evidence="3">2.4.1.255</ecNumber>
    </recommendedName>
</protein>
<dbReference type="PANTHER" id="PTHR44998">
    <property type="match status" value="1"/>
</dbReference>
<reference evidence="11 12" key="1">
    <citation type="journal article" date="2020" name="Microorganisms">
        <title>Osmotic Adaptation and Compatible Solute Biosynthesis of Phototrophic Bacteria as Revealed from Genome Analyses.</title>
        <authorList>
            <person name="Imhoff J.F."/>
            <person name="Rahn T."/>
            <person name="Kunzel S."/>
            <person name="Keller A."/>
            <person name="Neulinger S.C."/>
        </authorList>
    </citation>
    <scope>NUCLEOTIDE SEQUENCE [LARGE SCALE GENOMIC DNA]</scope>
    <source>
        <strain evidence="11 12">DSM 25653</strain>
    </source>
</reference>
<dbReference type="EC" id="2.4.1.255" evidence="3"/>
<evidence type="ECO:0000256" key="3">
    <source>
        <dbReference type="ARBA" id="ARBA00011970"/>
    </source>
</evidence>
<feature type="repeat" description="TPR" evidence="8">
    <location>
        <begin position="156"/>
        <end position="189"/>
    </location>
</feature>
<keyword evidence="6" id="KW-0677">Repeat</keyword>
<keyword evidence="7 8" id="KW-0802">TPR repeat</keyword>
<keyword evidence="5" id="KW-0808">Transferase</keyword>
<feature type="repeat" description="TPR" evidence="8">
    <location>
        <begin position="190"/>
        <end position="223"/>
    </location>
</feature>
<dbReference type="Gene3D" id="3.40.50.2000">
    <property type="entry name" value="Glycogen Phosphorylase B"/>
    <property type="match status" value="1"/>
</dbReference>
<comment type="similarity">
    <text evidence="2">Belongs to the glycosyltransferase 41 family. O-GlcNAc transferase subfamily.</text>
</comment>
<dbReference type="InterPro" id="IPR011990">
    <property type="entry name" value="TPR-like_helical_dom_sf"/>
</dbReference>
<keyword evidence="4" id="KW-0328">Glycosyltransferase</keyword>
<dbReference type="EMBL" id="NRRY01000004">
    <property type="protein sequence ID" value="MBK1617713.1"/>
    <property type="molecule type" value="Genomic_DNA"/>
</dbReference>
<dbReference type="PROSITE" id="PS50293">
    <property type="entry name" value="TPR_REGION"/>
    <property type="match status" value="1"/>
</dbReference>
<proteinExistence type="inferred from homology"/>
<feature type="domain" description="O-GlcNAc transferase C-terminal" evidence="10">
    <location>
        <begin position="574"/>
        <end position="758"/>
    </location>
</feature>
<dbReference type="InterPro" id="IPR019734">
    <property type="entry name" value="TPR_rpt"/>
</dbReference>
<evidence type="ECO:0000256" key="1">
    <source>
        <dbReference type="ARBA" id="ARBA00004922"/>
    </source>
</evidence>
<dbReference type="PROSITE" id="PS50005">
    <property type="entry name" value="TPR"/>
    <property type="match status" value="4"/>
</dbReference>
<feature type="domain" description="O-GlcNAc transferase C-terminal" evidence="10">
    <location>
        <begin position="409"/>
        <end position="560"/>
    </location>
</feature>
<feature type="repeat" description="TPR" evidence="8">
    <location>
        <begin position="88"/>
        <end position="121"/>
    </location>
</feature>
<dbReference type="GO" id="GO:0097363">
    <property type="term" value="F:protein O-acetylglucosaminyltransferase activity"/>
    <property type="evidence" value="ECO:0007669"/>
    <property type="project" value="UniProtKB-EC"/>
</dbReference>
<evidence type="ECO:0000256" key="2">
    <source>
        <dbReference type="ARBA" id="ARBA00005386"/>
    </source>
</evidence>
<dbReference type="SMART" id="SM00028">
    <property type="entry name" value="TPR"/>
    <property type="match status" value="7"/>
</dbReference>
<evidence type="ECO:0000256" key="8">
    <source>
        <dbReference type="PROSITE-ProRule" id="PRU00339"/>
    </source>
</evidence>
<dbReference type="PANTHER" id="PTHR44998:SF1">
    <property type="entry name" value="UDP-N-ACETYLGLUCOSAMINE--PEPTIDE N-ACETYLGLUCOSAMINYLTRANSFERASE 110 KDA SUBUNIT"/>
    <property type="match status" value="1"/>
</dbReference>
<accession>A0A9X1B2S6</accession>
<evidence type="ECO:0000256" key="9">
    <source>
        <dbReference type="SAM" id="MobiDB-lite"/>
    </source>
</evidence>
<dbReference type="RefSeq" id="WP_200239817.1">
    <property type="nucleotide sequence ID" value="NZ_NRRY01000004.1"/>
</dbReference>
<dbReference type="Gene3D" id="1.25.40.10">
    <property type="entry name" value="Tetratricopeptide repeat domain"/>
    <property type="match status" value="3"/>
</dbReference>
<evidence type="ECO:0000256" key="4">
    <source>
        <dbReference type="ARBA" id="ARBA00022676"/>
    </source>
</evidence>
<gene>
    <name evidence="11" type="ORF">CKO42_04440</name>
</gene>
<dbReference type="Pfam" id="PF13432">
    <property type="entry name" value="TPR_16"/>
    <property type="match status" value="2"/>
</dbReference>